<reference evidence="1 2" key="1">
    <citation type="submission" date="2021-03" db="EMBL/GenBank/DDBJ databases">
        <title>Fibrella sp. HMF5036 genome sequencing and assembly.</title>
        <authorList>
            <person name="Kang H."/>
            <person name="Kim H."/>
            <person name="Bae S."/>
            <person name="Joh K."/>
        </authorList>
    </citation>
    <scope>NUCLEOTIDE SEQUENCE [LARGE SCALE GENOMIC DNA]</scope>
    <source>
        <strain evidence="1 2">HMF5036</strain>
    </source>
</reference>
<protein>
    <submittedName>
        <fullName evidence="1">Uncharacterized protein</fullName>
    </submittedName>
</protein>
<proteinExistence type="predicted"/>
<sequence>MMTWPLYLLCRLTHQAYVPFRKVLIDPSDEAALLSYQQAYKLRAGMEVSLDYLRHARVTLCYAGNKCVAGYVLNVPEWTTLRYLSIFPPDLAHHLLAERDMPEQSLIELTCLWKHSKLSPMLSAVYFLSSIWDAWQVGRRLGKRYLLGGAVEASVRQFQRRLLSTDLFIGFLPGQQVITKANQLVAVYAGRVSQIPTRGTWVVLNRFIWRFGYALPGKRRPVLSRNMATS</sequence>
<dbReference type="Proteomes" id="UP000664795">
    <property type="component" value="Unassembled WGS sequence"/>
</dbReference>
<keyword evidence="2" id="KW-1185">Reference proteome</keyword>
<comment type="caution">
    <text evidence="1">The sequence shown here is derived from an EMBL/GenBank/DDBJ whole genome shotgun (WGS) entry which is preliminary data.</text>
</comment>
<evidence type="ECO:0000313" key="1">
    <source>
        <dbReference type="EMBL" id="MBO0933823.1"/>
    </source>
</evidence>
<dbReference type="AlphaFoldDB" id="A0A939G9R1"/>
<evidence type="ECO:0000313" key="2">
    <source>
        <dbReference type="Proteomes" id="UP000664795"/>
    </source>
</evidence>
<dbReference type="EMBL" id="JAFMYU010000023">
    <property type="protein sequence ID" value="MBO0933823.1"/>
    <property type="molecule type" value="Genomic_DNA"/>
</dbReference>
<name>A0A939G9R1_9BACT</name>
<accession>A0A939G9R1</accession>
<dbReference type="RefSeq" id="WP_207337788.1">
    <property type="nucleotide sequence ID" value="NZ_JAFMYU010000023.1"/>
</dbReference>
<organism evidence="1 2">
    <name type="scientific">Fibrella aquatilis</name>
    <dbReference type="NCBI Taxonomy" id="2817059"/>
    <lineage>
        <taxon>Bacteria</taxon>
        <taxon>Pseudomonadati</taxon>
        <taxon>Bacteroidota</taxon>
        <taxon>Cytophagia</taxon>
        <taxon>Cytophagales</taxon>
        <taxon>Spirosomataceae</taxon>
        <taxon>Fibrella</taxon>
    </lineage>
</organism>
<gene>
    <name evidence="1" type="ORF">J2I48_22635</name>
</gene>